<name>A0A8I0CXZ7_9PSED</name>
<dbReference type="Proteomes" id="UP000615613">
    <property type="component" value="Chromosome"/>
</dbReference>
<dbReference type="GO" id="GO:0000725">
    <property type="term" value="P:recombinational repair"/>
    <property type="evidence" value="ECO:0007669"/>
    <property type="project" value="TreeGrafter"/>
</dbReference>
<dbReference type="Pfam" id="PF13245">
    <property type="entry name" value="AAA_19"/>
    <property type="match status" value="1"/>
</dbReference>
<reference evidence="4" key="2">
    <citation type="submission" date="2021-06" db="EMBL/GenBank/DDBJ databases">
        <title>Updating the genus Pseudomonas: Description of 43 new species and partition of the Pseudomonas putida group.</title>
        <authorList>
            <person name="Girard L."/>
            <person name="Lood C."/>
            <person name="Vandamme P."/>
            <person name="Rokni-Zadeh H."/>
            <person name="van Noort V."/>
            <person name="Hofte M."/>
            <person name="Lavigne R."/>
            <person name="De Mot R."/>
        </authorList>
    </citation>
    <scope>NUCLEOTIDE SEQUENCE</scope>
    <source>
        <strain evidence="4">SWRI145</strain>
    </source>
</reference>
<dbReference type="GO" id="GO:0003677">
    <property type="term" value="F:DNA binding"/>
    <property type="evidence" value="ECO:0007669"/>
    <property type="project" value="InterPro"/>
</dbReference>
<sequence length="538" mass="60757">MPRIIGNLPADRWENEVLKALKNQLPDNWVVMPSVKWTLAKNGYVRDGEADFVVLAPDSGLVVLEVKGSKEFKVDEDGKWKRKQDDETWVLLKESPPEQAMRNMHDLLGVLLERNKWKEFPGRFSYIVVYPQGEARSLPAMFDESTIGTRRHMSQLVSRLRNSLEKRGGTGRAAQFTPQVVESVINDLKNRQFQIQKVDTDEDVVSDMGKIEQLTRQQFASLKGLFQLPSVAVIGPAGSGKTVLAMWRLHALVEQGLRCIYVCYNRTLANILRLRNPDHTEFIWNVDRLFLELCPDSRHRFGQDDFHREVLPSLVMDRSDEVVKYDAIIVDEGQDFSEEQIIALLELLSDEGGWAFFADWKQDLYSAGKGVPIGAEVIFHLHYNCRNTVKINEASNRYLNTKVESMTGMPVGVSPMVESTNDQVKRAWEIAKQWSGEGPVAILSPFKLENSAMKGQKSGHGLSLSTDIEDLGKKDTVFFSTIKSFKGIEATSVIVVDVGIPGEHIAFTDEDLYVACTRATTRLALLSSKKEVVNYYNN</sequence>
<dbReference type="InterPro" id="IPR000212">
    <property type="entry name" value="DNA_helicase_UvrD/REP"/>
</dbReference>
<organism evidence="3">
    <name type="scientific">Pseudomonas tritici</name>
    <dbReference type="NCBI Taxonomy" id="2745518"/>
    <lineage>
        <taxon>Bacteria</taxon>
        <taxon>Pseudomonadati</taxon>
        <taxon>Pseudomonadota</taxon>
        <taxon>Gammaproteobacteria</taxon>
        <taxon>Pseudomonadales</taxon>
        <taxon>Pseudomonadaceae</taxon>
        <taxon>Pseudomonas</taxon>
    </lineage>
</organism>
<dbReference type="GO" id="GO:0005524">
    <property type="term" value="F:ATP binding"/>
    <property type="evidence" value="ECO:0007669"/>
    <property type="project" value="InterPro"/>
</dbReference>
<dbReference type="PANTHER" id="PTHR11070:SF2">
    <property type="entry name" value="ATP-DEPENDENT DNA HELICASE SRS2"/>
    <property type="match status" value="1"/>
</dbReference>
<dbReference type="SUPFAM" id="SSF52540">
    <property type="entry name" value="P-loop containing nucleoside triphosphate hydrolases"/>
    <property type="match status" value="1"/>
</dbReference>
<evidence type="ECO:0000259" key="2">
    <source>
        <dbReference type="Pfam" id="PF08378"/>
    </source>
</evidence>
<evidence type="ECO:0000313" key="5">
    <source>
        <dbReference type="Proteomes" id="UP000615613"/>
    </source>
</evidence>
<dbReference type="GO" id="GO:0005829">
    <property type="term" value="C:cytosol"/>
    <property type="evidence" value="ECO:0007669"/>
    <property type="project" value="TreeGrafter"/>
</dbReference>
<gene>
    <name evidence="4" type="ORF">HU722_0000855</name>
    <name evidence="3" type="ORF">HU722_25895</name>
</gene>
<dbReference type="KEGG" id="ptrt:HU722_0000855"/>
<dbReference type="GO" id="GO:0043138">
    <property type="term" value="F:3'-5' DNA helicase activity"/>
    <property type="evidence" value="ECO:0007669"/>
    <property type="project" value="TreeGrafter"/>
</dbReference>
<dbReference type="EMBL" id="JABWQF010000017">
    <property type="protein sequence ID" value="MBC3294961.1"/>
    <property type="molecule type" value="Genomic_DNA"/>
</dbReference>
<dbReference type="InterPro" id="IPR027417">
    <property type="entry name" value="P-loop_NTPase"/>
</dbReference>
<dbReference type="EMBL" id="CP077084">
    <property type="protein sequence ID" value="QXH84067.1"/>
    <property type="molecule type" value="Genomic_DNA"/>
</dbReference>
<evidence type="ECO:0000313" key="4">
    <source>
        <dbReference type="EMBL" id="QXH84067.1"/>
    </source>
</evidence>
<dbReference type="Pfam" id="PF08378">
    <property type="entry name" value="NERD"/>
    <property type="match status" value="1"/>
</dbReference>
<dbReference type="AlphaFoldDB" id="A0A8I0CXZ7"/>
<dbReference type="InterPro" id="IPR011528">
    <property type="entry name" value="NERD"/>
</dbReference>
<proteinExistence type="predicted"/>
<dbReference type="RefSeq" id="WP_186753134.1">
    <property type="nucleotide sequence ID" value="NZ_CP077084.1"/>
</dbReference>
<dbReference type="PANTHER" id="PTHR11070">
    <property type="entry name" value="UVRD / RECB / PCRA DNA HELICASE FAMILY MEMBER"/>
    <property type="match status" value="1"/>
</dbReference>
<evidence type="ECO:0000256" key="1">
    <source>
        <dbReference type="ARBA" id="ARBA00034923"/>
    </source>
</evidence>
<accession>A0A8I0CXZ7</accession>
<dbReference type="GO" id="GO:0033202">
    <property type="term" value="C:DNA helicase complex"/>
    <property type="evidence" value="ECO:0007669"/>
    <property type="project" value="TreeGrafter"/>
</dbReference>
<feature type="domain" description="NERD" evidence="2">
    <location>
        <begin position="12"/>
        <end position="129"/>
    </location>
</feature>
<evidence type="ECO:0000313" key="3">
    <source>
        <dbReference type="EMBL" id="MBC3294961.1"/>
    </source>
</evidence>
<dbReference type="Gene3D" id="3.40.50.300">
    <property type="entry name" value="P-loop containing nucleotide triphosphate hydrolases"/>
    <property type="match status" value="2"/>
</dbReference>
<keyword evidence="5" id="KW-1185">Reference proteome</keyword>
<reference evidence="3" key="1">
    <citation type="journal article" date="2020" name="Microorganisms">
        <title>Reliable Identification of Environmental Pseudomonas Isolates Using the rpoD Gene.</title>
        <authorList>
            <consortium name="The Broad Institute Genome Sequencing Platform"/>
            <person name="Girard L."/>
            <person name="Lood C."/>
            <person name="Rokni-Zadeh H."/>
            <person name="van Noort V."/>
            <person name="Lavigne R."/>
            <person name="De Mot R."/>
        </authorList>
    </citation>
    <scope>NUCLEOTIDE SEQUENCE [LARGE SCALE GENOMIC DNA]</scope>
    <source>
        <strain evidence="3">SWRI145</strain>
    </source>
</reference>
<protein>
    <recommendedName>
        <fullName evidence="1">DNA 3'-5' helicase II</fullName>
    </recommendedName>
</protein>